<dbReference type="InterPro" id="IPR050298">
    <property type="entry name" value="Gram-neg_bact_OMP"/>
</dbReference>
<sequence length="353" mass="37870">MLASLACPALAQSVTTLYGSIDAGIDYVSNSKGHSLVQLSSGKRQPDRFGILLREELGAGNAAFARLENGFLSDTGAQINPTSFFNRAAYLGLANEQWGAISFGRIPDYTYEYVGSLNNAVPGISSFYSPGNLDGLANTNALNSAVKYQSADLHGFQFGFMNAFGGKPGDFGAGRQYSIGARYDNDDVRVAMSYTMSHDRTADIFGTFGLTSLLGQTLKQGVPFIASKYSTVAVGGMVRVARIFKPHATYTRVRLANSQGDAYMNNYQIGVNTDLSGGKGVDILGTSFAYSTFEGLAFRQYNLFLTHYLSKRTEIYAGAGLQHASGTNAAQFGYAASSTDTQVVARVGIHHYF</sequence>
<dbReference type="Gene3D" id="2.40.160.10">
    <property type="entry name" value="Porin"/>
    <property type="match status" value="1"/>
</dbReference>
<evidence type="ECO:0000256" key="5">
    <source>
        <dbReference type="ARBA" id="ARBA00022692"/>
    </source>
</evidence>
<evidence type="ECO:0000256" key="9">
    <source>
        <dbReference type="ARBA" id="ARBA00023136"/>
    </source>
</evidence>
<keyword evidence="8" id="KW-0626">Porin</keyword>
<dbReference type="InterPro" id="IPR033900">
    <property type="entry name" value="Gram_neg_porin_domain"/>
</dbReference>
<reference evidence="12 13" key="1">
    <citation type="submission" date="2021-08" db="EMBL/GenBank/DDBJ databases">
        <authorList>
            <person name="Peeters C."/>
        </authorList>
    </citation>
    <scope>NUCLEOTIDE SEQUENCE [LARGE SCALE GENOMIC DNA]</scope>
    <source>
        <strain evidence="12 13">LMG 23992</strain>
    </source>
</reference>
<protein>
    <submittedName>
        <fullName evidence="12">Outer membrane porin protein</fullName>
    </submittedName>
</protein>
<evidence type="ECO:0000313" key="12">
    <source>
        <dbReference type="EMBL" id="CAG9170936.1"/>
    </source>
</evidence>
<evidence type="ECO:0000256" key="7">
    <source>
        <dbReference type="ARBA" id="ARBA00023065"/>
    </source>
</evidence>
<evidence type="ECO:0000256" key="4">
    <source>
        <dbReference type="ARBA" id="ARBA00022452"/>
    </source>
</evidence>
<dbReference type="Proteomes" id="UP000727654">
    <property type="component" value="Unassembled WGS sequence"/>
</dbReference>
<dbReference type="PANTHER" id="PTHR34501:SF9">
    <property type="entry name" value="MAJOR OUTER MEMBRANE PROTEIN P.IA"/>
    <property type="match status" value="1"/>
</dbReference>
<dbReference type="InterPro" id="IPR023614">
    <property type="entry name" value="Porin_dom_sf"/>
</dbReference>
<gene>
    <name evidence="12" type="ORF">LMG23992_01883</name>
</gene>
<evidence type="ECO:0000256" key="10">
    <source>
        <dbReference type="ARBA" id="ARBA00023237"/>
    </source>
</evidence>
<comment type="caution">
    <text evidence="12">The sequence shown here is derived from an EMBL/GenBank/DDBJ whole genome shotgun (WGS) entry which is preliminary data.</text>
</comment>
<evidence type="ECO:0000256" key="3">
    <source>
        <dbReference type="ARBA" id="ARBA00022448"/>
    </source>
</evidence>
<comment type="subunit">
    <text evidence="2">Homotrimer.</text>
</comment>
<name>A0ABM8WTY2_9BURK</name>
<dbReference type="Pfam" id="PF13609">
    <property type="entry name" value="Porin_4"/>
    <property type="match status" value="1"/>
</dbReference>
<keyword evidence="13" id="KW-1185">Reference proteome</keyword>
<keyword evidence="9" id="KW-0472">Membrane</keyword>
<keyword evidence="6" id="KW-0732">Signal</keyword>
<keyword evidence="3" id="KW-0813">Transport</keyword>
<evidence type="ECO:0000256" key="6">
    <source>
        <dbReference type="ARBA" id="ARBA00022729"/>
    </source>
</evidence>
<organism evidence="12 13">
    <name type="scientific">Cupriavidus laharis</name>
    <dbReference type="NCBI Taxonomy" id="151654"/>
    <lineage>
        <taxon>Bacteria</taxon>
        <taxon>Pseudomonadati</taxon>
        <taxon>Pseudomonadota</taxon>
        <taxon>Betaproteobacteria</taxon>
        <taxon>Burkholderiales</taxon>
        <taxon>Burkholderiaceae</taxon>
        <taxon>Cupriavidus</taxon>
    </lineage>
</organism>
<keyword evidence="7" id="KW-0406">Ion transport</keyword>
<comment type="subcellular location">
    <subcellularLocation>
        <location evidence="1">Cell outer membrane</location>
        <topology evidence="1">Multi-pass membrane protein</topology>
    </subcellularLocation>
</comment>
<evidence type="ECO:0000256" key="1">
    <source>
        <dbReference type="ARBA" id="ARBA00004571"/>
    </source>
</evidence>
<keyword evidence="4" id="KW-1134">Transmembrane beta strand</keyword>
<accession>A0ABM8WTY2</accession>
<feature type="domain" description="Porin" evidence="11">
    <location>
        <begin position="2"/>
        <end position="325"/>
    </location>
</feature>
<proteinExistence type="predicted"/>
<evidence type="ECO:0000313" key="13">
    <source>
        <dbReference type="Proteomes" id="UP000727654"/>
    </source>
</evidence>
<keyword evidence="5" id="KW-0812">Transmembrane</keyword>
<keyword evidence="10" id="KW-0998">Cell outer membrane</keyword>
<evidence type="ECO:0000259" key="11">
    <source>
        <dbReference type="Pfam" id="PF13609"/>
    </source>
</evidence>
<dbReference type="EMBL" id="CAJZAI010000003">
    <property type="protein sequence ID" value="CAG9170936.1"/>
    <property type="molecule type" value="Genomic_DNA"/>
</dbReference>
<evidence type="ECO:0000256" key="8">
    <source>
        <dbReference type="ARBA" id="ARBA00023114"/>
    </source>
</evidence>
<dbReference type="CDD" id="cd00342">
    <property type="entry name" value="gram_neg_porins"/>
    <property type="match status" value="1"/>
</dbReference>
<dbReference type="SUPFAM" id="SSF56935">
    <property type="entry name" value="Porins"/>
    <property type="match status" value="1"/>
</dbReference>
<evidence type="ECO:0000256" key="2">
    <source>
        <dbReference type="ARBA" id="ARBA00011233"/>
    </source>
</evidence>
<dbReference type="PANTHER" id="PTHR34501">
    <property type="entry name" value="PROTEIN YDDL-RELATED"/>
    <property type="match status" value="1"/>
</dbReference>